<dbReference type="Proteomes" id="UP000003971">
    <property type="component" value="Chromosome"/>
</dbReference>
<evidence type="ECO:0000313" key="2">
    <source>
        <dbReference type="EMBL" id="EFZ07189.1"/>
    </source>
</evidence>
<evidence type="ECO:0000313" key="3">
    <source>
        <dbReference type="Proteomes" id="UP000003971"/>
    </source>
</evidence>
<accession>A0AAJ8WMB4</accession>
<gene>
    <name evidence="2" type="ORF">SCA50_2738</name>
</gene>
<evidence type="ECO:0000256" key="1">
    <source>
        <dbReference type="SAM" id="MobiDB-lite"/>
    </source>
</evidence>
<dbReference type="AlphaFoldDB" id="A0AAJ8WMB4"/>
<name>A0AAJ8WMB4_SALET</name>
<dbReference type="NCBIfam" id="NF007997">
    <property type="entry name" value="PRK10722.1"/>
    <property type="match status" value="1"/>
</dbReference>
<dbReference type="EMBL" id="CM001062">
    <property type="protein sequence ID" value="EFZ07189.1"/>
    <property type="molecule type" value="Genomic_DNA"/>
</dbReference>
<feature type="region of interest" description="Disordered" evidence="1">
    <location>
        <begin position="237"/>
        <end position="276"/>
    </location>
</feature>
<sequence length="276" mass="30963">MTTRRKFVFASRCHCLHLTNTNMNLSLVRMSHVFVQTIKRCLLRWGIPVGISCLALTACVPHASQQLPGSAAQDTLPHYQLADYLPTACADIWSLRGQAVETNPLYWLRTIDCADRLMPVQSRAEARALTDDNWQNAFRRGILLADAKITPPERRAIVTRLEALSAQIPAQVRPVYRIWHDGQALQLALSAERQRYSKLQQTSDSELDALRQQQQALQTQLDLTTRKLESLTDIERQLSTRKPAGNYNADTPHTNDKPATSEDGAAPSPSQDEVTP</sequence>
<dbReference type="Pfam" id="PF13942">
    <property type="entry name" value="Lipoprotein_20"/>
    <property type="match status" value="1"/>
</dbReference>
<organism evidence="2 3">
    <name type="scientific">Salmonella enterica subsp. enterica serovar Choleraesuis str. SCSA50</name>
    <dbReference type="NCBI Taxonomy" id="904139"/>
    <lineage>
        <taxon>Bacteria</taxon>
        <taxon>Pseudomonadati</taxon>
        <taxon>Pseudomonadota</taxon>
        <taxon>Gammaproteobacteria</taxon>
        <taxon>Enterobacterales</taxon>
        <taxon>Enterobacteriaceae</taxon>
        <taxon>Salmonella</taxon>
    </lineage>
</organism>
<dbReference type="InterPro" id="IPR025262">
    <property type="entry name" value="QseG"/>
</dbReference>
<protein>
    <submittedName>
        <fullName evidence="2">Transcriptional regulator of two-component regulator protein</fullName>
    </submittedName>
</protein>
<proteinExistence type="predicted"/>
<reference evidence="2 3" key="1">
    <citation type="journal article" date="2011" name="J. Bacteriol.">
        <title>Genome sequences of Salmonella enterica serovar typhimurium, Choleraesuis, Dublin, and Gallinarum strains of well- defined virulence in food-producing animals.</title>
        <authorList>
            <person name="Richardson E.J."/>
            <person name="Limaye B."/>
            <person name="Inamdar H."/>
            <person name="Datta A."/>
            <person name="Manjari K.S."/>
            <person name="Pullinger G.D."/>
            <person name="Thomson N.R."/>
            <person name="Joshi R.R."/>
            <person name="Watson M."/>
            <person name="Stevens M.P."/>
        </authorList>
    </citation>
    <scope>NUCLEOTIDE SEQUENCE [LARGE SCALE GENOMIC DNA]</scope>
    <source>
        <strain evidence="2">A50</strain>
    </source>
</reference>